<proteinExistence type="predicted"/>
<protein>
    <submittedName>
        <fullName evidence="1">26S proteasome non-ATPase regulatory subunit 6</fullName>
    </submittedName>
</protein>
<evidence type="ECO:0000313" key="2">
    <source>
        <dbReference type="Proteomes" id="UP000265520"/>
    </source>
</evidence>
<dbReference type="AlphaFoldDB" id="A0A392SD69"/>
<dbReference type="Proteomes" id="UP000265520">
    <property type="component" value="Unassembled WGS sequence"/>
</dbReference>
<keyword evidence="2" id="KW-1185">Reference proteome</keyword>
<reference evidence="1 2" key="1">
    <citation type="journal article" date="2018" name="Front. Plant Sci.">
        <title>Red Clover (Trifolium pratense) and Zigzag Clover (T. medium) - A Picture of Genomic Similarities and Differences.</title>
        <authorList>
            <person name="Dluhosova J."/>
            <person name="Istvanek J."/>
            <person name="Nedelnik J."/>
            <person name="Repkova J."/>
        </authorList>
    </citation>
    <scope>NUCLEOTIDE SEQUENCE [LARGE SCALE GENOMIC DNA]</scope>
    <source>
        <strain evidence="2">cv. 10/8</strain>
        <tissue evidence="1">Leaf</tissue>
    </source>
</reference>
<organism evidence="1 2">
    <name type="scientific">Trifolium medium</name>
    <dbReference type="NCBI Taxonomy" id="97028"/>
    <lineage>
        <taxon>Eukaryota</taxon>
        <taxon>Viridiplantae</taxon>
        <taxon>Streptophyta</taxon>
        <taxon>Embryophyta</taxon>
        <taxon>Tracheophyta</taxon>
        <taxon>Spermatophyta</taxon>
        <taxon>Magnoliopsida</taxon>
        <taxon>eudicotyledons</taxon>
        <taxon>Gunneridae</taxon>
        <taxon>Pentapetalae</taxon>
        <taxon>rosids</taxon>
        <taxon>fabids</taxon>
        <taxon>Fabales</taxon>
        <taxon>Fabaceae</taxon>
        <taxon>Papilionoideae</taxon>
        <taxon>50 kb inversion clade</taxon>
        <taxon>NPAAA clade</taxon>
        <taxon>Hologalegina</taxon>
        <taxon>IRL clade</taxon>
        <taxon>Trifolieae</taxon>
        <taxon>Trifolium</taxon>
    </lineage>
</organism>
<name>A0A392SD69_9FABA</name>
<comment type="caution">
    <text evidence="1">The sequence shown here is derived from an EMBL/GenBank/DDBJ whole genome shotgun (WGS) entry which is preliminary data.</text>
</comment>
<dbReference type="GO" id="GO:0000502">
    <property type="term" value="C:proteasome complex"/>
    <property type="evidence" value="ECO:0007669"/>
    <property type="project" value="UniProtKB-KW"/>
</dbReference>
<accession>A0A392SD69</accession>
<sequence length="46" mass="5381">MASEGEESQQPQLILADKLFLLKQSDVQDIDKVRFTEDVFNFIKEH</sequence>
<keyword evidence="1" id="KW-0647">Proteasome</keyword>
<feature type="non-terminal residue" evidence="1">
    <location>
        <position position="46"/>
    </location>
</feature>
<evidence type="ECO:0000313" key="1">
    <source>
        <dbReference type="EMBL" id="MCI46392.1"/>
    </source>
</evidence>
<dbReference type="EMBL" id="LXQA010356865">
    <property type="protein sequence ID" value="MCI46392.1"/>
    <property type="molecule type" value="Genomic_DNA"/>
</dbReference>